<keyword evidence="2" id="KW-1133">Transmembrane helix</keyword>
<feature type="region of interest" description="Disordered" evidence="1">
    <location>
        <begin position="1"/>
        <end position="22"/>
    </location>
</feature>
<accession>A0ABN2NBK2</accession>
<evidence type="ECO:0000313" key="4">
    <source>
        <dbReference type="Proteomes" id="UP001501094"/>
    </source>
</evidence>
<feature type="region of interest" description="Disordered" evidence="1">
    <location>
        <begin position="87"/>
        <end position="131"/>
    </location>
</feature>
<protein>
    <recommendedName>
        <fullName evidence="5">DUF4367 domain-containing protein</fullName>
    </recommendedName>
</protein>
<reference evidence="3 4" key="1">
    <citation type="journal article" date="2019" name="Int. J. Syst. Evol. Microbiol.">
        <title>The Global Catalogue of Microorganisms (GCM) 10K type strain sequencing project: providing services to taxonomists for standard genome sequencing and annotation.</title>
        <authorList>
            <consortium name="The Broad Institute Genomics Platform"/>
            <consortium name="The Broad Institute Genome Sequencing Center for Infectious Disease"/>
            <person name="Wu L."/>
            <person name="Ma J."/>
        </authorList>
    </citation>
    <scope>NUCLEOTIDE SEQUENCE [LARGE SCALE GENOMIC DNA]</scope>
    <source>
        <strain evidence="3 4">JCM 14326</strain>
    </source>
</reference>
<sequence length="397" mass="43135">MNRETHEILNGLAPTGSPDPTGLETARAAFERGRSGAHATHSVDIASPALVRSRSWGVRHAVAFGVVGLLLIGTGAAAAVIGADRSGDDLPAQPGTATPWDDHDDSARGDEQRDSDGSPEPECGQYFSPSFVTPVPRDEWDELLEHPVTRPDVPITAPPSFGVVELDCPDGPYDDRFVDREGRRAITVDRGITLYYGQPGSEETGDDSRPVEVRDTNGRLASSAAGFHVVEWTEDGENWRARFDGTTADEALAQLDELQLGSDGVSPHSVPEAYERVTFPEIEPGTKQYHWYLWQGTVRDGRLASGWPYVEVVWPAVAPLESRAFGDLGLVDFDGTTAVYRPAAASAAASFTWIDDGVMYGISDSDADLATMKQIARDLEPVDIDDPRLRLDEWNYD</sequence>
<evidence type="ECO:0000256" key="2">
    <source>
        <dbReference type="SAM" id="Phobius"/>
    </source>
</evidence>
<evidence type="ECO:0000256" key="1">
    <source>
        <dbReference type="SAM" id="MobiDB-lite"/>
    </source>
</evidence>
<gene>
    <name evidence="3" type="ORF">GCM10009751_19230</name>
</gene>
<keyword evidence="2" id="KW-0812">Transmembrane</keyword>
<evidence type="ECO:0000313" key="3">
    <source>
        <dbReference type="EMBL" id="GAA1861666.1"/>
    </source>
</evidence>
<keyword evidence="2" id="KW-0472">Membrane</keyword>
<keyword evidence="4" id="KW-1185">Reference proteome</keyword>
<dbReference type="RefSeq" id="WP_344102009.1">
    <property type="nucleotide sequence ID" value="NZ_BAAANL010000003.1"/>
</dbReference>
<feature type="transmembrane region" description="Helical" evidence="2">
    <location>
        <begin position="61"/>
        <end position="83"/>
    </location>
</feature>
<organism evidence="3 4">
    <name type="scientific">Myceligenerans crystallogenes</name>
    <dbReference type="NCBI Taxonomy" id="316335"/>
    <lineage>
        <taxon>Bacteria</taxon>
        <taxon>Bacillati</taxon>
        <taxon>Actinomycetota</taxon>
        <taxon>Actinomycetes</taxon>
        <taxon>Micrococcales</taxon>
        <taxon>Promicromonosporaceae</taxon>
        <taxon>Myceligenerans</taxon>
    </lineage>
</organism>
<feature type="compositionally biased region" description="Basic and acidic residues" evidence="1">
    <location>
        <begin position="105"/>
        <end position="116"/>
    </location>
</feature>
<comment type="caution">
    <text evidence="3">The sequence shown here is derived from an EMBL/GenBank/DDBJ whole genome shotgun (WGS) entry which is preliminary data.</text>
</comment>
<name>A0ABN2NBK2_9MICO</name>
<proteinExistence type="predicted"/>
<evidence type="ECO:0008006" key="5">
    <source>
        <dbReference type="Google" id="ProtNLM"/>
    </source>
</evidence>
<dbReference type="EMBL" id="BAAANL010000003">
    <property type="protein sequence ID" value="GAA1861666.1"/>
    <property type="molecule type" value="Genomic_DNA"/>
</dbReference>
<dbReference type="Proteomes" id="UP001501094">
    <property type="component" value="Unassembled WGS sequence"/>
</dbReference>